<dbReference type="AlphaFoldDB" id="A0AAE1E1Q7"/>
<dbReference type="EMBL" id="JAWDGP010001646">
    <property type="protein sequence ID" value="KAK3789628.1"/>
    <property type="molecule type" value="Genomic_DNA"/>
</dbReference>
<reference evidence="1" key="1">
    <citation type="journal article" date="2023" name="G3 (Bethesda)">
        <title>A reference genome for the long-term kleptoplast-retaining sea slug Elysia crispata morphotype clarki.</title>
        <authorList>
            <person name="Eastman K.E."/>
            <person name="Pendleton A.L."/>
            <person name="Shaikh M.A."/>
            <person name="Suttiyut T."/>
            <person name="Ogas R."/>
            <person name="Tomko P."/>
            <person name="Gavelis G."/>
            <person name="Widhalm J.R."/>
            <person name="Wisecaver J.H."/>
        </authorList>
    </citation>
    <scope>NUCLEOTIDE SEQUENCE</scope>
    <source>
        <strain evidence="1">ECLA1</strain>
    </source>
</reference>
<protein>
    <submittedName>
        <fullName evidence="1">Uncharacterized protein</fullName>
    </submittedName>
</protein>
<proteinExistence type="predicted"/>
<organism evidence="1 2">
    <name type="scientific">Elysia crispata</name>
    <name type="common">lettuce slug</name>
    <dbReference type="NCBI Taxonomy" id="231223"/>
    <lineage>
        <taxon>Eukaryota</taxon>
        <taxon>Metazoa</taxon>
        <taxon>Spiralia</taxon>
        <taxon>Lophotrochozoa</taxon>
        <taxon>Mollusca</taxon>
        <taxon>Gastropoda</taxon>
        <taxon>Heterobranchia</taxon>
        <taxon>Euthyneura</taxon>
        <taxon>Panpulmonata</taxon>
        <taxon>Sacoglossa</taxon>
        <taxon>Placobranchoidea</taxon>
        <taxon>Plakobranchidae</taxon>
        <taxon>Elysia</taxon>
    </lineage>
</organism>
<keyword evidence="2" id="KW-1185">Reference proteome</keyword>
<dbReference type="Proteomes" id="UP001283361">
    <property type="component" value="Unassembled WGS sequence"/>
</dbReference>
<comment type="caution">
    <text evidence="1">The sequence shown here is derived from an EMBL/GenBank/DDBJ whole genome shotgun (WGS) entry which is preliminary data.</text>
</comment>
<name>A0AAE1E1Q7_9GAST</name>
<evidence type="ECO:0000313" key="2">
    <source>
        <dbReference type="Proteomes" id="UP001283361"/>
    </source>
</evidence>
<sequence length="35" mass="4024">MNGKMFALFTAFKLVILGFGNGRMKQGRDLMFKRV</sequence>
<accession>A0AAE1E1Q7</accession>
<evidence type="ECO:0000313" key="1">
    <source>
        <dbReference type="EMBL" id="KAK3789628.1"/>
    </source>
</evidence>
<gene>
    <name evidence="1" type="ORF">RRG08_050071</name>
</gene>